<comment type="caution">
    <text evidence="2">The sequence shown here is derived from an EMBL/GenBank/DDBJ whole genome shotgun (WGS) entry which is preliminary data.</text>
</comment>
<evidence type="ECO:0000313" key="3">
    <source>
        <dbReference type="Proteomes" id="UP001595912"/>
    </source>
</evidence>
<gene>
    <name evidence="2" type="ORF">ACFPIJ_14505</name>
</gene>
<name>A0ABV9VU68_9ACTN</name>
<dbReference type="RefSeq" id="WP_380115349.1">
    <property type="nucleotide sequence ID" value="NZ_JBHSIU010000014.1"/>
</dbReference>
<protein>
    <submittedName>
        <fullName evidence="2">Uncharacterized protein</fullName>
    </submittedName>
</protein>
<dbReference type="EMBL" id="JBHSIU010000014">
    <property type="protein sequence ID" value="MFC4999045.1"/>
    <property type="molecule type" value="Genomic_DNA"/>
</dbReference>
<sequence>MPRRIGARVLVVDRLTYRWSLSHRHRVEHDGGPPHYHGCVERLAVRRAGAPGRLEVLFEAGPGRLVPDGLLHSGGVIHGEDYLNLHQPRVVRALLDEALARGWRPTDPAHVRQDGWVLCTAVAARLRAAPAAEIGRSAEPPATDSTDEGSHPSGRAS</sequence>
<proteinExistence type="predicted"/>
<evidence type="ECO:0000256" key="1">
    <source>
        <dbReference type="SAM" id="MobiDB-lite"/>
    </source>
</evidence>
<reference evidence="3" key="1">
    <citation type="journal article" date="2019" name="Int. J. Syst. Evol. Microbiol.">
        <title>The Global Catalogue of Microorganisms (GCM) 10K type strain sequencing project: providing services to taxonomists for standard genome sequencing and annotation.</title>
        <authorList>
            <consortium name="The Broad Institute Genomics Platform"/>
            <consortium name="The Broad Institute Genome Sequencing Center for Infectious Disease"/>
            <person name="Wu L."/>
            <person name="Ma J."/>
        </authorList>
    </citation>
    <scope>NUCLEOTIDE SEQUENCE [LARGE SCALE GENOMIC DNA]</scope>
    <source>
        <strain evidence="3">CGMCC 4.7152</strain>
    </source>
</reference>
<evidence type="ECO:0000313" key="2">
    <source>
        <dbReference type="EMBL" id="MFC4999045.1"/>
    </source>
</evidence>
<keyword evidence="3" id="KW-1185">Reference proteome</keyword>
<organism evidence="2 3">
    <name type="scientific">Dactylosporangium cerinum</name>
    <dbReference type="NCBI Taxonomy" id="1434730"/>
    <lineage>
        <taxon>Bacteria</taxon>
        <taxon>Bacillati</taxon>
        <taxon>Actinomycetota</taxon>
        <taxon>Actinomycetes</taxon>
        <taxon>Micromonosporales</taxon>
        <taxon>Micromonosporaceae</taxon>
        <taxon>Dactylosporangium</taxon>
    </lineage>
</organism>
<accession>A0ABV9VU68</accession>
<feature type="region of interest" description="Disordered" evidence="1">
    <location>
        <begin position="132"/>
        <end position="157"/>
    </location>
</feature>
<dbReference type="Proteomes" id="UP001595912">
    <property type="component" value="Unassembled WGS sequence"/>
</dbReference>